<dbReference type="STRING" id="931890.I6NDP9"/>
<keyword evidence="9" id="KW-1185">Reference proteome</keyword>
<sequence length="808" mass="92041">MKSNVFVGVKGNGLVESDIYQDKYDYMLVSITNIRYRDSVKKQYGKLKSGVLQDLHIDAPQLQDLGVPALKASENGVGFIGLISSWLELESPNPDAGEMSYQVLRYEFEYARSYGIKQVILAPPRNLGNLNFYVQKIARLLYSIQNDRPTTRLPLLSISLPLFEDTDPLSTWELWNTIRKQCKYHPLLTITLALPRCRTPSYVLNRWLAEPVSCLLVSSSIFATNQYNYPVLNKFNQELITKFQKINGDAESNLGELTVILHGLEKHVDKIRGGEAIYLEYINYLLKKGDKMIIPQHADSFWDKFPRIMSPLQPNFDNLSNEVYQTFEKDKKKYDLYEMAINQALQYIVQEQNKKWMRESLTILVAGAGRGPLVGKAFECLKKMSITNFKLIALEKNPQALLYLQKKNFENWANSVDIVPVNMRKWDSSVKVDLCISELLGSFGCNELSPECLEALQQRNCHAKTIFIPQSYTSYVAPVSSPLLYQKLREQGASALQSPWIVHNIPYCILSNKINELWTFEHPSKEPTTTRSAITHLKIKHKGELHGIIGFFTAQLYKNIQLSILPDDSTVRLHEPPLTEDDTGVHLGIYKKINHTVNMASWSPIFFPLSQPLYISDDTELELSMARNKDCSRVWYEWSVNSYVYIVVTDDGKPTSAPCNSLKNSASRRKFVKKASGPFPSGKKSDEVNKAFANFQLSPQVLPSSDIEDSTESLTESNVDDNVDTTELFERTFTGKSEFISPELSGWKSICDIHGLGNAIPYLFENDEPILEDQEDKEQSHYEEYRARVRTNVTELHNLGGEAHSIKI</sequence>
<dbReference type="GO" id="GO:0042054">
    <property type="term" value="F:histone methyltransferase activity"/>
    <property type="evidence" value="ECO:0007669"/>
    <property type="project" value="EnsemblFungi"/>
</dbReference>
<evidence type="ECO:0000313" key="9">
    <source>
        <dbReference type="Proteomes" id="UP000006790"/>
    </source>
</evidence>
<dbReference type="Proteomes" id="UP000006790">
    <property type="component" value="Chromosome 5"/>
</dbReference>
<evidence type="ECO:0000259" key="6">
    <source>
        <dbReference type="Pfam" id="PF17285"/>
    </source>
</evidence>
<reference evidence="8 9" key="1">
    <citation type="journal article" date="2011" name="G3 (Bethesda)">
        <title>Genome evolution in the Eremothecium clade of the Saccharomyces complex revealed by comparative genomics.</title>
        <authorList>
            <person name="Wendland J."/>
            <person name="Walther A."/>
        </authorList>
    </citation>
    <scope>NUCLEOTIDE SEQUENCE [LARGE SCALE GENOMIC DNA]</scope>
    <source>
        <strain evidence="9">CBS 270.75 / DBVPG 7215 / KCTC 17166 / NRRL Y-17582</strain>
    </source>
</reference>
<organism evidence="8 9">
    <name type="scientific">Eremothecium cymbalariae (strain CBS 270.75 / DBVPG 7215 / KCTC 17166 / NRRL Y-17582)</name>
    <name type="common">Yeast</name>
    <dbReference type="NCBI Taxonomy" id="931890"/>
    <lineage>
        <taxon>Eukaryota</taxon>
        <taxon>Fungi</taxon>
        <taxon>Dikarya</taxon>
        <taxon>Ascomycota</taxon>
        <taxon>Saccharomycotina</taxon>
        <taxon>Saccharomycetes</taxon>
        <taxon>Saccharomycetales</taxon>
        <taxon>Saccharomycetaceae</taxon>
        <taxon>Eremothecium</taxon>
    </lineage>
</organism>
<dbReference type="GO" id="GO:0032174">
    <property type="term" value="C:cellular bud neck septin collar"/>
    <property type="evidence" value="ECO:0007669"/>
    <property type="project" value="EnsemblFungi"/>
</dbReference>
<dbReference type="PANTHER" id="PTHR10738:SF0">
    <property type="entry name" value="PROTEIN ARGININE N-METHYLTRANSFERASE 5"/>
    <property type="match status" value="1"/>
</dbReference>
<dbReference type="HOGENOM" id="CLU_010247_2_0_1"/>
<evidence type="ECO:0000259" key="7">
    <source>
        <dbReference type="Pfam" id="PF17286"/>
    </source>
</evidence>
<dbReference type="InParanoid" id="I6NDP9"/>
<dbReference type="eggNOG" id="KOG0822">
    <property type="taxonomic scope" value="Eukaryota"/>
</dbReference>
<dbReference type="Gene3D" id="3.40.50.150">
    <property type="entry name" value="Vaccinia Virus protein VP39"/>
    <property type="match status" value="1"/>
</dbReference>
<dbReference type="KEGG" id="erc:Ecym_5439"/>
<dbReference type="GO" id="GO:0000144">
    <property type="term" value="C:cellular bud neck septin ring"/>
    <property type="evidence" value="ECO:0007669"/>
    <property type="project" value="EnsemblFungi"/>
</dbReference>
<dbReference type="GO" id="GO:0000902">
    <property type="term" value="P:cell morphogenesis"/>
    <property type="evidence" value="ECO:0007669"/>
    <property type="project" value="EnsemblFungi"/>
</dbReference>
<evidence type="ECO:0000256" key="1">
    <source>
        <dbReference type="ARBA" id="ARBA00022603"/>
    </source>
</evidence>
<feature type="domain" description="PRMT5 arginine-N-methyltransferase" evidence="5">
    <location>
        <begin position="306"/>
        <end position="468"/>
    </location>
</feature>
<evidence type="ECO:0000256" key="3">
    <source>
        <dbReference type="ARBA" id="ARBA00022691"/>
    </source>
</evidence>
<dbReference type="GO" id="GO:0045840">
    <property type="term" value="P:positive regulation of mitotic nuclear division"/>
    <property type="evidence" value="ECO:0007669"/>
    <property type="project" value="EnsemblFungi"/>
</dbReference>
<dbReference type="RefSeq" id="XP_003647008.1">
    <property type="nucleotide sequence ID" value="XM_003646960.1"/>
</dbReference>
<evidence type="ECO:0008006" key="10">
    <source>
        <dbReference type="Google" id="ProtNLM"/>
    </source>
</evidence>
<dbReference type="SUPFAM" id="SSF53335">
    <property type="entry name" value="S-adenosyl-L-methionine-dependent methyltransferases"/>
    <property type="match status" value="1"/>
</dbReference>
<dbReference type="EMBL" id="CP002501">
    <property type="protein sequence ID" value="AET40191.1"/>
    <property type="molecule type" value="Genomic_DNA"/>
</dbReference>
<dbReference type="GO" id="GO:0005634">
    <property type="term" value="C:nucleus"/>
    <property type="evidence" value="ECO:0007669"/>
    <property type="project" value="TreeGrafter"/>
</dbReference>
<protein>
    <recommendedName>
        <fullName evidence="10">Protein arginine N-methyltransferase</fullName>
    </recommendedName>
</protein>
<proteinExistence type="predicted"/>
<feature type="domain" description="PRMT5 TIM barrel" evidence="6">
    <location>
        <begin position="23"/>
        <end position="288"/>
    </location>
</feature>
<dbReference type="FunCoup" id="I6NDP9">
    <property type="interactions" value="1070"/>
</dbReference>
<dbReference type="OMA" id="IKYAWYE"/>
<dbReference type="InterPro" id="IPR035075">
    <property type="entry name" value="PRMT5"/>
</dbReference>
<dbReference type="Pfam" id="PF17286">
    <property type="entry name" value="PRMT5_C"/>
    <property type="match status" value="1"/>
</dbReference>
<dbReference type="PANTHER" id="PTHR10738">
    <property type="entry name" value="PROTEIN ARGININE N-METHYLTRANSFERASE 5"/>
    <property type="match status" value="1"/>
</dbReference>
<dbReference type="Pfam" id="PF17285">
    <property type="entry name" value="PRMT5_TIM"/>
    <property type="match status" value="1"/>
</dbReference>
<accession>I6NDP9</accession>
<dbReference type="InterPro" id="IPR035247">
    <property type="entry name" value="PRMT5_TIM"/>
</dbReference>
<evidence type="ECO:0000256" key="4">
    <source>
        <dbReference type="PROSITE-ProRule" id="PRU01015"/>
    </source>
</evidence>
<dbReference type="PROSITE" id="PS51678">
    <property type="entry name" value="SAM_MT_PRMT"/>
    <property type="match status" value="1"/>
</dbReference>
<evidence type="ECO:0000313" key="8">
    <source>
        <dbReference type="EMBL" id="AET40191.1"/>
    </source>
</evidence>
<dbReference type="OrthoDB" id="1368803at2759"/>
<dbReference type="GO" id="GO:0006355">
    <property type="term" value="P:regulation of DNA-templated transcription"/>
    <property type="evidence" value="ECO:0007669"/>
    <property type="project" value="TreeGrafter"/>
</dbReference>
<keyword evidence="2 4" id="KW-0808">Transferase</keyword>
<dbReference type="Gene3D" id="2.70.160.11">
    <property type="entry name" value="Hnrnp arginine n-methyltransferase1"/>
    <property type="match status" value="1"/>
</dbReference>
<dbReference type="GeneID" id="11472029"/>
<dbReference type="InterPro" id="IPR025799">
    <property type="entry name" value="Arg_MeTrfase"/>
</dbReference>
<feature type="domain" description="PRMT5 oligomerisation" evidence="7">
    <location>
        <begin position="471"/>
        <end position="805"/>
    </location>
</feature>
<gene>
    <name evidence="8" type="ordered locus">Ecym_5439</name>
</gene>
<evidence type="ECO:0000256" key="2">
    <source>
        <dbReference type="ARBA" id="ARBA00022679"/>
    </source>
</evidence>
<dbReference type="GO" id="GO:0035243">
    <property type="term" value="F:protein-arginine omega-N symmetric methyltransferase activity"/>
    <property type="evidence" value="ECO:0007669"/>
    <property type="project" value="EnsemblFungi"/>
</dbReference>
<dbReference type="GO" id="GO:0005824">
    <property type="term" value="C:outer plaque of spindle pole body"/>
    <property type="evidence" value="ECO:0007669"/>
    <property type="project" value="EnsemblFungi"/>
</dbReference>
<name>I6NDP9_ERECY</name>
<dbReference type="AlphaFoldDB" id="I6NDP9"/>
<dbReference type="GO" id="GO:0005829">
    <property type="term" value="C:cytosol"/>
    <property type="evidence" value="ECO:0007669"/>
    <property type="project" value="TreeGrafter"/>
</dbReference>
<dbReference type="GO" id="GO:0035241">
    <property type="term" value="F:protein-arginine omega-N monomethyltransferase activity"/>
    <property type="evidence" value="ECO:0007669"/>
    <property type="project" value="EnsemblFungi"/>
</dbReference>
<dbReference type="Pfam" id="PF05185">
    <property type="entry name" value="PRMT5"/>
    <property type="match status" value="1"/>
</dbReference>
<dbReference type="GO" id="GO:0000086">
    <property type="term" value="P:G2/M transition of mitotic cell cycle"/>
    <property type="evidence" value="ECO:0007669"/>
    <property type="project" value="EnsemblFungi"/>
</dbReference>
<dbReference type="InterPro" id="IPR035248">
    <property type="entry name" value="PRMT5_C"/>
</dbReference>
<dbReference type="GO" id="GO:0032259">
    <property type="term" value="P:methylation"/>
    <property type="evidence" value="ECO:0007669"/>
    <property type="project" value="UniProtKB-KW"/>
</dbReference>
<evidence type="ECO:0000259" key="5">
    <source>
        <dbReference type="Pfam" id="PF05185"/>
    </source>
</evidence>
<keyword evidence="1 4" id="KW-0489">Methyltransferase</keyword>
<dbReference type="Gene3D" id="3.20.20.150">
    <property type="entry name" value="Divalent-metal-dependent TIM barrel enzymes"/>
    <property type="match status" value="1"/>
</dbReference>
<dbReference type="InterPro" id="IPR029063">
    <property type="entry name" value="SAM-dependent_MTases_sf"/>
</dbReference>
<keyword evidence="3 4" id="KW-0949">S-adenosyl-L-methionine</keyword>
<dbReference type="GO" id="GO:0030163">
    <property type="term" value="P:protein catabolic process"/>
    <property type="evidence" value="ECO:0007669"/>
    <property type="project" value="EnsemblFungi"/>
</dbReference>